<evidence type="ECO:0000313" key="3">
    <source>
        <dbReference type="Proteomes" id="UP000031364"/>
    </source>
</evidence>
<accession>A0ABR4ZAX9</accession>
<gene>
    <name evidence="2" type="ORF">FG87_24640</name>
</gene>
<name>A0ABR4ZAX9_9NOCA</name>
<dbReference type="Pfam" id="PF12724">
    <property type="entry name" value="Flavodoxin_5"/>
    <property type="match status" value="1"/>
</dbReference>
<dbReference type="PANTHER" id="PTHR38030:SF2">
    <property type="entry name" value="PROTOPORPHYRINOGEN IX DEHYDROGENASE [QUINONE]"/>
    <property type="match status" value="1"/>
</dbReference>
<evidence type="ECO:0000313" key="2">
    <source>
        <dbReference type="EMBL" id="KIA62475.1"/>
    </source>
</evidence>
<dbReference type="InterPro" id="IPR029039">
    <property type="entry name" value="Flavoprotein-like_sf"/>
</dbReference>
<proteinExistence type="predicted"/>
<dbReference type="PROSITE" id="PS00201">
    <property type="entry name" value="FLAVODOXIN"/>
    <property type="match status" value="1"/>
</dbReference>
<reference evidence="2 3" key="1">
    <citation type="journal article" date="2014" name="Int. J. Syst. Evol. Microbiol.">
        <title>Nocardia vulneris sp. nov., isolated from wounds of human patients in North America.</title>
        <authorList>
            <person name="Lasker B.A."/>
            <person name="Bell M."/>
            <person name="Klenk H.P."/>
            <person name="Sproer C."/>
            <person name="Schumann C."/>
            <person name="Schumann P."/>
            <person name="Brown J.M."/>
        </authorList>
    </citation>
    <scope>NUCLEOTIDE SEQUENCE [LARGE SCALE GENOMIC DNA]</scope>
    <source>
        <strain evidence="2 3">W9851</strain>
    </source>
</reference>
<feature type="domain" description="Flavodoxin-like" evidence="1">
    <location>
        <begin position="8"/>
        <end position="184"/>
    </location>
</feature>
<dbReference type="Gene3D" id="3.40.50.360">
    <property type="match status" value="1"/>
</dbReference>
<organism evidence="2 3">
    <name type="scientific">Nocardia vulneris</name>
    <dbReference type="NCBI Taxonomy" id="1141657"/>
    <lineage>
        <taxon>Bacteria</taxon>
        <taxon>Bacillati</taxon>
        <taxon>Actinomycetota</taxon>
        <taxon>Actinomycetes</taxon>
        <taxon>Mycobacteriales</taxon>
        <taxon>Nocardiaceae</taxon>
        <taxon>Nocardia</taxon>
    </lineage>
</organism>
<dbReference type="InterPro" id="IPR052200">
    <property type="entry name" value="Protoporphyrinogen_IX_DH"/>
</dbReference>
<dbReference type="EMBL" id="JNFP01000031">
    <property type="protein sequence ID" value="KIA62475.1"/>
    <property type="molecule type" value="Genomic_DNA"/>
</dbReference>
<protein>
    <submittedName>
        <fullName evidence="2">Flavodoxin</fullName>
    </submittedName>
</protein>
<dbReference type="InterPro" id="IPR001226">
    <property type="entry name" value="Flavodoxin_CS"/>
</dbReference>
<evidence type="ECO:0000259" key="1">
    <source>
        <dbReference type="PROSITE" id="PS50902"/>
    </source>
</evidence>
<dbReference type="PROSITE" id="PS50902">
    <property type="entry name" value="FLAVODOXIN_LIKE"/>
    <property type="match status" value="1"/>
</dbReference>
<dbReference type="SUPFAM" id="SSF52218">
    <property type="entry name" value="Flavoproteins"/>
    <property type="match status" value="1"/>
</dbReference>
<sequence>METKPIRIAVLYATAQGSTRDIAEFIAADLTDRGAEVELSDVEHAPELTRFDGVILGSAVHNMALLPEAEAFVRNHRDELRKSDVWLFSVGLGPALRGPVGRRLGAIVPKKIAALCETVSPWDYRAFAGHYERAGISLRARLLYRFMGGGRYGDLRNWHAIRTWSTMIAQSLGLPKANTATVRP</sequence>
<comment type="caution">
    <text evidence="2">The sequence shown here is derived from an EMBL/GenBank/DDBJ whole genome shotgun (WGS) entry which is preliminary data.</text>
</comment>
<dbReference type="InterPro" id="IPR008254">
    <property type="entry name" value="Flavodoxin/NO_synth"/>
</dbReference>
<dbReference type="Proteomes" id="UP000031364">
    <property type="component" value="Unassembled WGS sequence"/>
</dbReference>
<dbReference type="PANTHER" id="PTHR38030">
    <property type="entry name" value="PROTOPORPHYRINOGEN IX DEHYDROGENASE [MENAQUINONE]"/>
    <property type="match status" value="1"/>
</dbReference>
<keyword evidence="3" id="KW-1185">Reference proteome</keyword>
<dbReference type="InterPro" id="IPR026816">
    <property type="entry name" value="Flavodoxin_dom"/>
</dbReference>